<evidence type="ECO:0000256" key="1">
    <source>
        <dbReference type="SAM" id="MobiDB-lite"/>
    </source>
</evidence>
<feature type="compositionally biased region" description="Basic and acidic residues" evidence="1">
    <location>
        <begin position="84"/>
        <end position="108"/>
    </location>
</feature>
<feature type="region of interest" description="Disordered" evidence="1">
    <location>
        <begin position="170"/>
        <end position="207"/>
    </location>
</feature>
<organism evidence="2 3">
    <name type="scientific">Geodermatophilus dictyosporus</name>
    <dbReference type="NCBI Taxonomy" id="1523247"/>
    <lineage>
        <taxon>Bacteria</taxon>
        <taxon>Bacillati</taxon>
        <taxon>Actinomycetota</taxon>
        <taxon>Actinomycetes</taxon>
        <taxon>Geodermatophilales</taxon>
        <taxon>Geodermatophilaceae</taxon>
        <taxon>Geodermatophilus</taxon>
    </lineage>
</organism>
<gene>
    <name evidence="2" type="ORF">SAMN05660464_3739</name>
</gene>
<keyword evidence="3" id="KW-1185">Reference proteome</keyword>
<evidence type="ECO:0000313" key="3">
    <source>
        <dbReference type="Proteomes" id="UP000198857"/>
    </source>
</evidence>
<dbReference type="EMBL" id="FOWQ01000006">
    <property type="protein sequence ID" value="SFP62446.1"/>
    <property type="molecule type" value="Genomic_DNA"/>
</dbReference>
<feature type="compositionally biased region" description="Basic and acidic residues" evidence="1">
    <location>
        <begin position="183"/>
        <end position="193"/>
    </location>
</feature>
<evidence type="ECO:0000313" key="2">
    <source>
        <dbReference type="EMBL" id="SFP62446.1"/>
    </source>
</evidence>
<proteinExistence type="predicted"/>
<sequence>MLPLPHLDRRGHVDGAALVALDGALHGLAALHGVRSDLRHRARGSGTDLVTRPVAAHHQGLRRHQRRAADVVRADGADLLLDGGQRHVDAGDADRPAADGDRGGQRGDEDLLAGHLVEVGLDRHRPAGVPREQVVVAHPRDLVVEEGGHGDGAAVAVPVGDVAAARVGAGRTGEGPVGPVEGLRLERRPDPDQRGVGGDSRCCRASA</sequence>
<dbReference type="AlphaFoldDB" id="A0A1I5RWT0"/>
<accession>A0A1I5RWT0</accession>
<feature type="region of interest" description="Disordered" evidence="1">
    <location>
        <begin position="83"/>
        <end position="108"/>
    </location>
</feature>
<dbReference type="Proteomes" id="UP000198857">
    <property type="component" value="Unassembled WGS sequence"/>
</dbReference>
<reference evidence="3" key="1">
    <citation type="submission" date="2016-10" db="EMBL/GenBank/DDBJ databases">
        <authorList>
            <person name="Varghese N."/>
            <person name="Submissions S."/>
        </authorList>
    </citation>
    <scope>NUCLEOTIDE SEQUENCE [LARGE SCALE GENOMIC DNA]</scope>
    <source>
        <strain evidence="3">DSM 44208</strain>
    </source>
</reference>
<protein>
    <submittedName>
        <fullName evidence="2">Uncharacterized protein</fullName>
    </submittedName>
</protein>
<name>A0A1I5RWT0_9ACTN</name>